<dbReference type="OrthoDB" id="444127at2759"/>
<organism evidence="1 2">
    <name type="scientific">Cryptococcus wingfieldii CBS 7118</name>
    <dbReference type="NCBI Taxonomy" id="1295528"/>
    <lineage>
        <taxon>Eukaryota</taxon>
        <taxon>Fungi</taxon>
        <taxon>Dikarya</taxon>
        <taxon>Basidiomycota</taxon>
        <taxon>Agaricomycotina</taxon>
        <taxon>Tremellomycetes</taxon>
        <taxon>Tremellales</taxon>
        <taxon>Cryptococcaceae</taxon>
        <taxon>Cryptococcus</taxon>
    </lineage>
</organism>
<reference evidence="1 2" key="1">
    <citation type="submission" date="2016-06" db="EMBL/GenBank/DDBJ databases">
        <title>Evolution of pathogenesis and genome organization in the Tremellales.</title>
        <authorList>
            <person name="Cuomo C."/>
            <person name="Litvintseva A."/>
            <person name="Heitman J."/>
            <person name="Chen Y."/>
            <person name="Sun S."/>
            <person name="Springer D."/>
            <person name="Dromer F."/>
            <person name="Young S."/>
            <person name="Zeng Q."/>
            <person name="Chapman S."/>
            <person name="Gujja S."/>
            <person name="Saif S."/>
            <person name="Birren B."/>
        </authorList>
    </citation>
    <scope>NUCLEOTIDE SEQUENCE [LARGE SCALE GENOMIC DNA]</scope>
    <source>
        <strain evidence="1 2">CBS 7118</strain>
    </source>
</reference>
<dbReference type="NCBIfam" id="TIGR01549">
    <property type="entry name" value="HAD-SF-IA-v1"/>
    <property type="match status" value="1"/>
</dbReference>
<evidence type="ECO:0000313" key="2">
    <source>
        <dbReference type="Proteomes" id="UP000094819"/>
    </source>
</evidence>
<dbReference type="InterPro" id="IPR036412">
    <property type="entry name" value="HAD-like_sf"/>
</dbReference>
<dbReference type="InterPro" id="IPR044924">
    <property type="entry name" value="HAD-SF_hydro_IA_REG-2-like_cap"/>
</dbReference>
<dbReference type="PANTHER" id="PTHR46191">
    <property type="match status" value="1"/>
</dbReference>
<comment type="caution">
    <text evidence="1">The sequence shown here is derived from an EMBL/GenBank/DDBJ whole genome shotgun (WGS) entry which is preliminary data.</text>
</comment>
<dbReference type="SUPFAM" id="SSF56784">
    <property type="entry name" value="HAD-like"/>
    <property type="match status" value="1"/>
</dbReference>
<protein>
    <recommendedName>
        <fullName evidence="3">Haloacid dehalogenase, type II</fullName>
    </recommendedName>
</protein>
<dbReference type="GeneID" id="30194950"/>
<dbReference type="RefSeq" id="XP_019030200.1">
    <property type="nucleotide sequence ID" value="XM_019177816.1"/>
</dbReference>
<dbReference type="InterPro" id="IPR023214">
    <property type="entry name" value="HAD_sf"/>
</dbReference>
<dbReference type="PANTHER" id="PTHR46191:SF2">
    <property type="entry name" value="HALOACID DEHALOGENASE-LIKE HYDROLASE DOMAIN-CONTAINING PROTEIN 3"/>
    <property type="match status" value="1"/>
</dbReference>
<dbReference type="EMBL" id="AWGH01000018">
    <property type="protein sequence ID" value="ODN92066.1"/>
    <property type="molecule type" value="Genomic_DNA"/>
</dbReference>
<dbReference type="InterPro" id="IPR051828">
    <property type="entry name" value="HAD-like_hydrolase_domain"/>
</dbReference>
<gene>
    <name evidence="1" type="ORF">L198_05738</name>
</gene>
<proteinExistence type="predicted"/>
<dbReference type="GO" id="GO:0005634">
    <property type="term" value="C:nucleus"/>
    <property type="evidence" value="ECO:0007669"/>
    <property type="project" value="TreeGrafter"/>
</dbReference>
<dbReference type="InterPro" id="IPR006439">
    <property type="entry name" value="HAD-SF_hydro_IA"/>
</dbReference>
<dbReference type="Proteomes" id="UP000094819">
    <property type="component" value="Unassembled WGS sequence"/>
</dbReference>
<evidence type="ECO:0000313" key="1">
    <source>
        <dbReference type="EMBL" id="ODN92066.1"/>
    </source>
</evidence>
<name>A0A1E3IVY1_9TREE</name>
<dbReference type="AlphaFoldDB" id="A0A1E3IVY1"/>
<dbReference type="GO" id="GO:0016791">
    <property type="term" value="F:phosphatase activity"/>
    <property type="evidence" value="ECO:0007669"/>
    <property type="project" value="UniProtKB-ARBA"/>
</dbReference>
<accession>A0A1E3IVY1</accession>
<dbReference type="Gene3D" id="3.40.50.1000">
    <property type="entry name" value="HAD superfamily/HAD-like"/>
    <property type="match status" value="1"/>
</dbReference>
<keyword evidence="2" id="KW-1185">Reference proteome</keyword>
<dbReference type="Gene3D" id="1.10.150.720">
    <property type="entry name" value="Haloacid dehalogenase-like hydrolase"/>
    <property type="match status" value="1"/>
</dbReference>
<evidence type="ECO:0008006" key="3">
    <source>
        <dbReference type="Google" id="ProtNLM"/>
    </source>
</evidence>
<dbReference type="SFLD" id="SFLDG01129">
    <property type="entry name" value="C1.5:_HAD__Beta-PGM__Phosphata"/>
    <property type="match status" value="1"/>
</dbReference>
<sequence>MSSHVARKPVRLVLFDVFDTLCTPRLPVHEQYYDEGIKGGISPAHISPLRVRSAFKPAFKKVDASWPLYGKYTTPLLTPEEWWGKIIYETYLEAGAPPAELEKKMDGILPNLLARFESDVGYKLFPETIESLQALKAMGVKTGIVSNADPRIRNICTALTNLSVKTLRSFDILSHITNTPTLSWDVDASKPSLEIYQSACRMAGEELGEGVIMVGDELKADYQGSINAGLEGRLIRRPGEWSDGAQRQAVEDLESVNVITSLTDLVKEVKERNTV</sequence>
<dbReference type="SFLD" id="SFLDS00003">
    <property type="entry name" value="Haloacid_Dehalogenase"/>
    <property type="match status" value="1"/>
</dbReference>
<dbReference type="Pfam" id="PF00702">
    <property type="entry name" value="Hydrolase"/>
    <property type="match status" value="1"/>
</dbReference>